<accession>A0AC35FRW0</accession>
<sequence length="734" mass="85988">MANHREVFEKDVLKEIESRQDIKDFDEYVKCMKEPNIVGDLTVIQAISSMLQCNIYLTGKYGQPFIDKSLSNFIVIFYTKKDRFQFGTKKNWTPLNHTFGNHRTGGLKNSLHGNMYQLKLLLLFLKRGLKYHQNFCLATEDTDAAKFDDIQYIHTDAKGNEIREADGKIHIQFLQAKHAQISRKITYTELSRKIKESAKDDFCLAKYYKSYKDIKRHEKFRRYYLEKFYICTNIPLDLIEEGNRYYIECKNKQENGSLMRINVVLLNDEDIFFDVEKLKGTVKRYKLNIDESSDIFKQLTNATTLQLLAENIAGHFSILKKLDGTNENFKKFQTALFKEKIIKVIKGDGKKTYYYLMLTDEFITNNPELCPEAKMFRTMFFDAYKKQCKSVYDETWEKLRTRKLNTSNSVGEKWIDYQKAHDKEGTENNAEIDEIKQKCAKENEEDEFYLPLTEEGEKLEVKGFLQQLIFVITPDEKKIGKIIASELGEQYSLCDTDFVANHLFGYVMDWMKQPIGLYLHDTEVDALFTSITAKISKLMLAGVSKDYRTKLQNMLFKSTFEQSLYDKVQYFLESPSVQLLLLDETMPLLSAAKISEMLQKKIIEMDNVIIVPTESAFAMKNEILSVIQAENSRNILAVIDDSEYEEENLFELCTSIFKAAKNNEKKKFIFISNKSDFIKKIDDLSNHFEILKLETWKKEEFNQKIKIEIFEDENVIMDLINFLIDRVMLQEETS</sequence>
<evidence type="ECO:0000313" key="1">
    <source>
        <dbReference type="Proteomes" id="UP000887580"/>
    </source>
</evidence>
<proteinExistence type="predicted"/>
<protein>
    <submittedName>
        <fullName evidence="2">Uncharacterized protein</fullName>
    </submittedName>
</protein>
<evidence type="ECO:0000313" key="2">
    <source>
        <dbReference type="WBParaSite" id="PS1159_v2.g20236.t1"/>
    </source>
</evidence>
<name>A0AC35FRW0_9BILA</name>
<organism evidence="1 2">
    <name type="scientific">Panagrolaimus sp. PS1159</name>
    <dbReference type="NCBI Taxonomy" id="55785"/>
    <lineage>
        <taxon>Eukaryota</taxon>
        <taxon>Metazoa</taxon>
        <taxon>Ecdysozoa</taxon>
        <taxon>Nematoda</taxon>
        <taxon>Chromadorea</taxon>
        <taxon>Rhabditida</taxon>
        <taxon>Tylenchina</taxon>
        <taxon>Panagrolaimomorpha</taxon>
        <taxon>Panagrolaimoidea</taxon>
        <taxon>Panagrolaimidae</taxon>
        <taxon>Panagrolaimus</taxon>
    </lineage>
</organism>
<dbReference type="Proteomes" id="UP000887580">
    <property type="component" value="Unplaced"/>
</dbReference>
<reference evidence="2" key="1">
    <citation type="submission" date="2022-11" db="UniProtKB">
        <authorList>
            <consortium name="WormBaseParasite"/>
        </authorList>
    </citation>
    <scope>IDENTIFICATION</scope>
</reference>
<dbReference type="WBParaSite" id="PS1159_v2.g20236.t1">
    <property type="protein sequence ID" value="PS1159_v2.g20236.t1"/>
    <property type="gene ID" value="PS1159_v2.g20236"/>
</dbReference>